<evidence type="ECO:0000256" key="7">
    <source>
        <dbReference type="ARBA" id="ARBA00022705"/>
    </source>
</evidence>
<evidence type="ECO:0000256" key="8">
    <source>
        <dbReference type="ARBA" id="ARBA00022932"/>
    </source>
</evidence>
<reference evidence="12 15" key="2">
    <citation type="submission" date="2024-11" db="EMBL/GenBank/DDBJ databases">
        <title>Genome sequencing of Xanthomonas codiaei.</title>
        <authorList>
            <person name="Studholme D.J."/>
        </authorList>
    </citation>
    <scope>NUCLEOTIDE SEQUENCE [LARGE SCALE GENOMIC DNA]</scope>
    <source>
        <strain evidence="12 15">NCPPB 4350</strain>
    </source>
</reference>
<evidence type="ECO:0000313" key="15">
    <source>
        <dbReference type="Proteomes" id="UP001637990"/>
    </source>
</evidence>
<organism evidence="13 14">
    <name type="scientific">Xanthomonas codiaei</name>
    <dbReference type="NCBI Taxonomy" id="56463"/>
    <lineage>
        <taxon>Bacteria</taxon>
        <taxon>Pseudomonadati</taxon>
        <taxon>Pseudomonadota</taxon>
        <taxon>Gammaproteobacteria</taxon>
        <taxon>Lysobacterales</taxon>
        <taxon>Lysobacteraceae</taxon>
        <taxon>Xanthomonas</taxon>
    </lineage>
</organism>
<dbReference type="GO" id="GO:0009360">
    <property type="term" value="C:DNA polymerase III complex"/>
    <property type="evidence" value="ECO:0007669"/>
    <property type="project" value="InterPro"/>
</dbReference>
<evidence type="ECO:0000256" key="2">
    <source>
        <dbReference type="ARBA" id="ARBA00010752"/>
    </source>
</evidence>
<dbReference type="InterPro" id="IPR001001">
    <property type="entry name" value="DNA_polIII_beta"/>
</dbReference>
<evidence type="ECO:0000256" key="10">
    <source>
        <dbReference type="ARBA" id="ARBA00030988"/>
    </source>
</evidence>
<dbReference type="GO" id="GO:0003887">
    <property type="term" value="F:DNA-directed DNA polymerase activity"/>
    <property type="evidence" value="ECO:0007669"/>
    <property type="project" value="UniProtKB-KW"/>
</dbReference>
<dbReference type="EMBL" id="MDEC01000027">
    <property type="protein sequence ID" value="PPU60819.1"/>
    <property type="molecule type" value="Genomic_DNA"/>
</dbReference>
<dbReference type="Gene3D" id="3.70.10.10">
    <property type="match status" value="1"/>
</dbReference>
<dbReference type="RefSeq" id="WP_104542843.1">
    <property type="nucleotide sequence ID" value="NZ_JBJGBS010000014.1"/>
</dbReference>
<reference evidence="13 14" key="1">
    <citation type="submission" date="2016-08" db="EMBL/GenBank/DDBJ databases">
        <authorList>
            <person name="Seilhamer J.J."/>
        </authorList>
    </citation>
    <scope>NUCLEOTIDE SEQUENCE [LARGE SCALE GENOMIC DNA]</scope>
    <source>
        <strain evidence="13 14">CFBP4690</strain>
    </source>
</reference>
<evidence type="ECO:0000256" key="5">
    <source>
        <dbReference type="ARBA" id="ARBA00022679"/>
    </source>
</evidence>
<evidence type="ECO:0000313" key="13">
    <source>
        <dbReference type="EMBL" id="PPU60819.1"/>
    </source>
</evidence>
<accession>A0A2S7CGZ3</accession>
<gene>
    <name evidence="12" type="ORF">ACI6Q5_05290</name>
    <name evidence="13" type="ORF">XcodCFBP4690_17210</name>
</gene>
<sequence length="366" mass="39690">MRATVNSTQLADALKHSAAPAKSTLELLQFARITAGNGEVQIETTDTQVYTRMTIEAEVQDEGQLLLHESTLRTIAAGGGNLDLRADGQVVRGRSRYRVGTHPDPSALPDAEQMKWEPIDLPATMLAEAVSHVQHAPDDKDVRSYCRVVFVETGKVWATDGKLMARRAINYTGPKFSLPVYQLGRISDALGQPEAIISVGRAAGVAHVLALRIESAAMCLIVRMVETQVVLDIEKLVPDPAAAAARVRFDRKAMIEALRRFVPFSAWGGEKGINHCIALELLPDAVVMTDKAGENVEHLTEAGAALEHSGAIRVGLHPRQLQQILSAIRTDQVVLHLAREVKGAALVQPLDVSPDEIAHVVMPFTL</sequence>
<evidence type="ECO:0000256" key="6">
    <source>
        <dbReference type="ARBA" id="ARBA00022695"/>
    </source>
</evidence>
<evidence type="ECO:0000313" key="14">
    <source>
        <dbReference type="Proteomes" id="UP000237872"/>
    </source>
</evidence>
<dbReference type="AlphaFoldDB" id="A0A2S7CGZ3"/>
<dbReference type="PANTHER" id="PTHR30478">
    <property type="entry name" value="DNA POLYMERASE III SUBUNIT BETA"/>
    <property type="match status" value="1"/>
</dbReference>
<proteinExistence type="inferred from homology"/>
<keyword evidence="4" id="KW-0963">Cytoplasm</keyword>
<evidence type="ECO:0000256" key="1">
    <source>
        <dbReference type="ARBA" id="ARBA00004496"/>
    </source>
</evidence>
<name>A0A2S7CGZ3_9XANT</name>
<evidence type="ECO:0000256" key="9">
    <source>
        <dbReference type="ARBA" id="ARBA00023125"/>
    </source>
</evidence>
<evidence type="ECO:0000313" key="12">
    <source>
        <dbReference type="EMBL" id="MFO3704396.1"/>
    </source>
</evidence>
<protein>
    <recommendedName>
        <fullName evidence="3">Beta sliding clamp</fullName>
    </recommendedName>
    <alternativeName>
        <fullName evidence="11">Beta-clamp processivity factor</fullName>
    </alternativeName>
    <alternativeName>
        <fullName evidence="10">DNA polymerase III beta sliding clamp subunit</fullName>
    </alternativeName>
</protein>
<dbReference type="SUPFAM" id="SSF55979">
    <property type="entry name" value="DNA clamp"/>
    <property type="match status" value="1"/>
</dbReference>
<dbReference type="Proteomes" id="UP001637990">
    <property type="component" value="Unassembled WGS sequence"/>
</dbReference>
<dbReference type="SMART" id="SM00480">
    <property type="entry name" value="POL3Bc"/>
    <property type="match status" value="1"/>
</dbReference>
<comment type="caution">
    <text evidence="13">The sequence shown here is derived from an EMBL/GenBank/DDBJ whole genome shotgun (WGS) entry which is preliminary data.</text>
</comment>
<dbReference type="Gene3D" id="3.10.150.10">
    <property type="entry name" value="DNA Polymerase III, subunit A, domain 2"/>
    <property type="match status" value="1"/>
</dbReference>
<keyword evidence="7" id="KW-0235">DNA replication</keyword>
<keyword evidence="9" id="KW-0238">DNA-binding</keyword>
<dbReference type="GO" id="GO:0003677">
    <property type="term" value="F:DNA binding"/>
    <property type="evidence" value="ECO:0007669"/>
    <property type="project" value="UniProtKB-KW"/>
</dbReference>
<dbReference type="OrthoDB" id="8421503at2"/>
<evidence type="ECO:0000256" key="3">
    <source>
        <dbReference type="ARBA" id="ARBA00021035"/>
    </source>
</evidence>
<evidence type="ECO:0000256" key="11">
    <source>
        <dbReference type="ARBA" id="ARBA00033276"/>
    </source>
</evidence>
<keyword evidence="15" id="KW-1185">Reference proteome</keyword>
<evidence type="ECO:0000256" key="4">
    <source>
        <dbReference type="ARBA" id="ARBA00022490"/>
    </source>
</evidence>
<dbReference type="Proteomes" id="UP000237872">
    <property type="component" value="Unassembled WGS sequence"/>
</dbReference>
<comment type="subcellular location">
    <subcellularLocation>
        <location evidence="1">Cytoplasm</location>
    </subcellularLocation>
</comment>
<keyword evidence="8" id="KW-0239">DNA-directed DNA polymerase</keyword>
<dbReference type="EMBL" id="JBJGBS010000014">
    <property type="protein sequence ID" value="MFO3704396.1"/>
    <property type="molecule type" value="Genomic_DNA"/>
</dbReference>
<dbReference type="GO" id="GO:0006271">
    <property type="term" value="P:DNA strand elongation involved in DNA replication"/>
    <property type="evidence" value="ECO:0007669"/>
    <property type="project" value="TreeGrafter"/>
</dbReference>
<dbReference type="InterPro" id="IPR046938">
    <property type="entry name" value="DNA_clamp_sf"/>
</dbReference>
<dbReference type="GO" id="GO:0005737">
    <property type="term" value="C:cytoplasm"/>
    <property type="evidence" value="ECO:0007669"/>
    <property type="project" value="UniProtKB-SubCell"/>
</dbReference>
<keyword evidence="5" id="KW-0808">Transferase</keyword>
<keyword evidence="6" id="KW-0548">Nucleotidyltransferase</keyword>
<dbReference type="PANTHER" id="PTHR30478:SF0">
    <property type="entry name" value="BETA SLIDING CLAMP"/>
    <property type="match status" value="1"/>
</dbReference>
<comment type="similarity">
    <text evidence="2">Belongs to the beta sliding clamp family.</text>
</comment>